<reference evidence="5 6" key="1">
    <citation type="submission" date="2019-02" db="EMBL/GenBank/DDBJ databases">
        <title>Deep-cultivation of Planctomycetes and their phenomic and genomic characterization uncovers novel biology.</title>
        <authorList>
            <person name="Wiegand S."/>
            <person name="Jogler M."/>
            <person name="Boedeker C."/>
            <person name="Pinto D."/>
            <person name="Vollmers J."/>
            <person name="Rivas-Marin E."/>
            <person name="Kohn T."/>
            <person name="Peeters S.H."/>
            <person name="Heuer A."/>
            <person name="Rast P."/>
            <person name="Oberbeckmann S."/>
            <person name="Bunk B."/>
            <person name="Jeske O."/>
            <person name="Meyerdierks A."/>
            <person name="Storesund J.E."/>
            <person name="Kallscheuer N."/>
            <person name="Luecker S."/>
            <person name="Lage O.M."/>
            <person name="Pohl T."/>
            <person name="Merkel B.J."/>
            <person name="Hornburger P."/>
            <person name="Mueller R.-W."/>
            <person name="Bruemmer F."/>
            <person name="Labrenz M."/>
            <person name="Spormann A.M."/>
            <person name="Op den Camp H."/>
            <person name="Overmann J."/>
            <person name="Amann R."/>
            <person name="Jetten M.S.M."/>
            <person name="Mascher T."/>
            <person name="Medema M.H."/>
            <person name="Devos D.P."/>
            <person name="Kaster A.-K."/>
            <person name="Ovreas L."/>
            <person name="Rohde M."/>
            <person name="Galperin M.Y."/>
            <person name="Jogler C."/>
        </authorList>
    </citation>
    <scope>NUCLEOTIDE SEQUENCE [LARGE SCALE GENOMIC DNA]</scope>
    <source>
        <strain evidence="5 6">Pla85_3_4</strain>
    </source>
</reference>
<organism evidence="5 6">
    <name type="scientific">Lignipirellula cremea</name>
    <dbReference type="NCBI Taxonomy" id="2528010"/>
    <lineage>
        <taxon>Bacteria</taxon>
        <taxon>Pseudomonadati</taxon>
        <taxon>Planctomycetota</taxon>
        <taxon>Planctomycetia</taxon>
        <taxon>Pirellulales</taxon>
        <taxon>Pirellulaceae</taxon>
        <taxon>Lignipirellula</taxon>
    </lineage>
</organism>
<dbReference type="EC" id="2.4.1.-" evidence="5"/>
<dbReference type="Gene3D" id="2.115.10.20">
    <property type="entry name" value="Glycosyl hydrolase domain, family 43"/>
    <property type="match status" value="1"/>
</dbReference>
<name>A0A518E4D0_9BACT</name>
<dbReference type="RefSeq" id="WP_145058566.1">
    <property type="nucleotide sequence ID" value="NZ_CP036433.1"/>
</dbReference>
<keyword evidence="2 5" id="KW-0808">Transferase</keyword>
<dbReference type="KEGG" id="lcre:Pla8534_68450"/>
<keyword evidence="1 5" id="KW-0328">Glycosyltransferase</keyword>
<evidence type="ECO:0000256" key="1">
    <source>
        <dbReference type="ARBA" id="ARBA00022676"/>
    </source>
</evidence>
<evidence type="ECO:0000256" key="3">
    <source>
        <dbReference type="ARBA" id="ARBA00024356"/>
    </source>
</evidence>
<dbReference type="GO" id="GO:0016757">
    <property type="term" value="F:glycosyltransferase activity"/>
    <property type="evidence" value="ECO:0007669"/>
    <property type="project" value="UniProtKB-KW"/>
</dbReference>
<keyword evidence="6" id="KW-1185">Reference proteome</keyword>
<dbReference type="AlphaFoldDB" id="A0A518E4D0"/>
<comment type="similarity">
    <text evidence="3">Belongs to the glycosyl hydrolase 130 family.</text>
</comment>
<dbReference type="EMBL" id="CP036433">
    <property type="protein sequence ID" value="QDU98934.1"/>
    <property type="molecule type" value="Genomic_DNA"/>
</dbReference>
<dbReference type="SUPFAM" id="SSF75005">
    <property type="entry name" value="Arabinanase/levansucrase/invertase"/>
    <property type="match status" value="1"/>
</dbReference>
<dbReference type="Proteomes" id="UP000317648">
    <property type="component" value="Chromosome"/>
</dbReference>
<evidence type="ECO:0000313" key="6">
    <source>
        <dbReference type="Proteomes" id="UP000317648"/>
    </source>
</evidence>
<accession>A0A518E4D0</accession>
<evidence type="ECO:0000256" key="4">
    <source>
        <dbReference type="SAM" id="MobiDB-lite"/>
    </source>
</evidence>
<gene>
    <name evidence="5" type="ORF">Pla8534_68450</name>
</gene>
<evidence type="ECO:0000256" key="2">
    <source>
        <dbReference type="ARBA" id="ARBA00022679"/>
    </source>
</evidence>
<proteinExistence type="inferred from homology"/>
<protein>
    <submittedName>
        <fullName evidence="5">Beta-1,4-mannooligosaccharide phosphorylase</fullName>
        <ecNumber evidence="5">2.4.1.-</ecNumber>
    </submittedName>
</protein>
<feature type="region of interest" description="Disordered" evidence="4">
    <location>
        <begin position="354"/>
        <end position="382"/>
    </location>
</feature>
<dbReference type="InterPro" id="IPR007184">
    <property type="entry name" value="Mannoside_phosphorylase"/>
</dbReference>
<sequence length="382" mass="41955">MSDFQVKRLGLLMEPEPGNPHEAGGVLNPAATRGPGGDLYLFPRLVGKNNYSRIGIARVQFNDAGDPCGVERLGIALEPEADYELQGNGFGGCEDARVTYIEQFDRYVMTYTALSRVGPRIALAVSADLFHWSRLGLATFDPYRGIDFVHVDNKDASLFPVAIPNHCGKMQLAMIHRPLFAGSRPEETDCEDCSRRVDLAHESIWISYCPMALEGLEPDRLGLFNSHHRLATPVAPWEALKIGGGTPPVMTRHGWMILYHGVHATDDPGGVGKHLCYSAGVMMLSTEHPRTILYRSPDPLLTPLFPHERNGVVENVVFPTGIDCRHDLGQPDRFDIYYGMADSRIGVASLTVPPRLPTTSPPRVDARNARVPVTPVPAETTA</sequence>
<dbReference type="Pfam" id="PF04041">
    <property type="entry name" value="Glyco_hydro_130"/>
    <property type="match status" value="1"/>
</dbReference>
<dbReference type="OrthoDB" id="9759709at2"/>
<dbReference type="PANTHER" id="PTHR34106">
    <property type="entry name" value="GLYCOSIDASE"/>
    <property type="match status" value="1"/>
</dbReference>
<dbReference type="InterPro" id="IPR023296">
    <property type="entry name" value="Glyco_hydro_beta-prop_sf"/>
</dbReference>
<dbReference type="PANTHER" id="PTHR34106:SF5">
    <property type="entry name" value="GLYCOSIDASE"/>
    <property type="match status" value="1"/>
</dbReference>
<evidence type="ECO:0000313" key="5">
    <source>
        <dbReference type="EMBL" id="QDU98934.1"/>
    </source>
</evidence>